<organism evidence="3 4">
    <name type="scientific">Beauveria bassiana</name>
    <name type="common">White muscardine disease fungus</name>
    <name type="synonym">Tritirachium shiotae</name>
    <dbReference type="NCBI Taxonomy" id="176275"/>
    <lineage>
        <taxon>Eukaryota</taxon>
        <taxon>Fungi</taxon>
        <taxon>Dikarya</taxon>
        <taxon>Ascomycota</taxon>
        <taxon>Pezizomycotina</taxon>
        <taxon>Sordariomycetes</taxon>
        <taxon>Hypocreomycetidae</taxon>
        <taxon>Hypocreales</taxon>
        <taxon>Cordycipitaceae</taxon>
        <taxon>Beauveria</taxon>
    </lineage>
</organism>
<keyword evidence="2" id="KW-0732">Signal</keyword>
<dbReference type="OrthoDB" id="10443211at2759"/>
<evidence type="ECO:0000256" key="1">
    <source>
        <dbReference type="SAM" id="MobiDB-lite"/>
    </source>
</evidence>
<feature type="compositionally biased region" description="Basic and acidic residues" evidence="1">
    <location>
        <begin position="289"/>
        <end position="306"/>
    </location>
</feature>
<accession>A0A2S7Y5P8</accession>
<feature type="compositionally biased region" description="Low complexity" evidence="1">
    <location>
        <begin position="317"/>
        <end position="327"/>
    </location>
</feature>
<dbReference type="AlphaFoldDB" id="A0A2S7Y5P8"/>
<feature type="region of interest" description="Disordered" evidence="1">
    <location>
        <begin position="248"/>
        <end position="333"/>
    </location>
</feature>
<reference evidence="3 4" key="1">
    <citation type="submission" date="2016-07" db="EMBL/GenBank/DDBJ databases">
        <title>Comparative genomics of the entomopathogenic fungus Beauveria bassiana.</title>
        <authorList>
            <person name="Valero Jimenez C.A."/>
            <person name="Zwaan B.J."/>
            <person name="Van Kan J.A."/>
            <person name="Takken W."/>
            <person name="Debets A.J."/>
            <person name="Schoustra S.E."/>
            <person name="Koenraadt C.J."/>
        </authorList>
    </citation>
    <scope>NUCLEOTIDE SEQUENCE [LARGE SCALE GENOMIC DNA]</scope>
    <source>
        <strain evidence="3 4">ARSEF 8028</strain>
    </source>
</reference>
<protein>
    <submittedName>
        <fullName evidence="3">Uncharacterized protein</fullName>
    </submittedName>
</protein>
<feature type="chain" id="PRO_5015717298" evidence="2">
    <location>
        <begin position="18"/>
        <end position="377"/>
    </location>
</feature>
<sequence>MKSVNLIIAVLAGISSARSVAVRQEDVTPEKVCDWLETRGHGVAAKSDENCRSRAQKCIEDQVKKSNVSEQVTKDDITLCTFSPIVGHDTTDFMTVCDGLDVTREICHSNTALCVMNDATFHDTYKDNALARIKLCVAARILNPDGDDTSIKCISTEAAVEFGTTICSEEIYGNDQFKWPEEKELVIKCAEEFDRKVPKSAILKHTQLGQYCQDQGVECSKCRMYRLDEKKGPNQIRTVVGMIECQTGAQTSSETESKEDSSSTPPADKQPEQTGQPGQPQQSLEEVDSQAKEHCNRPGVDTKEDSSSTPSADKQPEQTGQPGQPQQSLEEVDKQLKEHCNRPGVNTKDCMKAARHCTGQVKVDANIKEFLECVDRM</sequence>
<feature type="signal peptide" evidence="2">
    <location>
        <begin position="1"/>
        <end position="17"/>
    </location>
</feature>
<evidence type="ECO:0000313" key="3">
    <source>
        <dbReference type="EMBL" id="PQK11508.1"/>
    </source>
</evidence>
<evidence type="ECO:0000313" key="4">
    <source>
        <dbReference type="Proteomes" id="UP000237441"/>
    </source>
</evidence>
<gene>
    <name evidence="3" type="ORF">BB8028_0003g01330</name>
</gene>
<evidence type="ECO:0000256" key="2">
    <source>
        <dbReference type="SAM" id="SignalP"/>
    </source>
</evidence>
<feature type="compositionally biased region" description="Low complexity" evidence="1">
    <location>
        <begin position="272"/>
        <end position="282"/>
    </location>
</feature>
<dbReference type="EMBL" id="JRHA01000003">
    <property type="protein sequence ID" value="PQK11508.1"/>
    <property type="molecule type" value="Genomic_DNA"/>
</dbReference>
<comment type="caution">
    <text evidence="3">The sequence shown here is derived from an EMBL/GenBank/DDBJ whole genome shotgun (WGS) entry which is preliminary data.</text>
</comment>
<name>A0A2S7Y5P8_BEABA</name>
<dbReference type="Proteomes" id="UP000237441">
    <property type="component" value="Unassembled WGS sequence"/>
</dbReference>
<proteinExistence type="predicted"/>